<dbReference type="Proteomes" id="UP001430584">
    <property type="component" value="Unassembled WGS sequence"/>
</dbReference>
<keyword evidence="1" id="KW-0175">Coiled coil</keyword>
<organism evidence="3 4">
    <name type="scientific">Diplodia seriata</name>
    <dbReference type="NCBI Taxonomy" id="420778"/>
    <lineage>
        <taxon>Eukaryota</taxon>
        <taxon>Fungi</taxon>
        <taxon>Dikarya</taxon>
        <taxon>Ascomycota</taxon>
        <taxon>Pezizomycotina</taxon>
        <taxon>Dothideomycetes</taxon>
        <taxon>Dothideomycetes incertae sedis</taxon>
        <taxon>Botryosphaeriales</taxon>
        <taxon>Botryosphaeriaceae</taxon>
        <taxon>Diplodia</taxon>
    </lineage>
</organism>
<feature type="compositionally biased region" description="Low complexity" evidence="2">
    <location>
        <begin position="290"/>
        <end position="304"/>
    </location>
</feature>
<keyword evidence="4" id="KW-1185">Reference proteome</keyword>
<gene>
    <name evidence="3" type="primary">CDR1_4</name>
    <name evidence="3" type="ORF">SLS55_000716</name>
</gene>
<evidence type="ECO:0000256" key="1">
    <source>
        <dbReference type="SAM" id="Coils"/>
    </source>
</evidence>
<feature type="compositionally biased region" description="Low complexity" evidence="2">
    <location>
        <begin position="161"/>
        <end position="175"/>
    </location>
</feature>
<feature type="region of interest" description="Disordered" evidence="2">
    <location>
        <begin position="283"/>
        <end position="351"/>
    </location>
</feature>
<accession>A0ABR3CV28</accession>
<feature type="coiled-coil region" evidence="1">
    <location>
        <begin position="369"/>
        <end position="396"/>
    </location>
</feature>
<evidence type="ECO:0000313" key="4">
    <source>
        <dbReference type="Proteomes" id="UP001430584"/>
    </source>
</evidence>
<dbReference type="GeneID" id="92004801"/>
<evidence type="ECO:0000256" key="2">
    <source>
        <dbReference type="SAM" id="MobiDB-lite"/>
    </source>
</evidence>
<dbReference type="EMBL" id="JAJVCZ030000001">
    <property type="protein sequence ID" value="KAL0264764.1"/>
    <property type="molecule type" value="Genomic_DNA"/>
</dbReference>
<feature type="compositionally biased region" description="Polar residues" evidence="2">
    <location>
        <begin position="310"/>
        <end position="322"/>
    </location>
</feature>
<reference evidence="3 4" key="1">
    <citation type="submission" date="2024-02" db="EMBL/GenBank/DDBJ databases">
        <title>De novo assembly and annotation of 12 fungi associated with fruit tree decline syndrome in Ontario, Canada.</title>
        <authorList>
            <person name="Sulman M."/>
            <person name="Ellouze W."/>
            <person name="Ilyukhin E."/>
        </authorList>
    </citation>
    <scope>NUCLEOTIDE SEQUENCE [LARGE SCALE GENOMIC DNA]</scope>
    <source>
        <strain evidence="3 4">FDS-637</strain>
    </source>
</reference>
<feature type="compositionally biased region" description="Acidic residues" evidence="2">
    <location>
        <begin position="142"/>
        <end position="152"/>
    </location>
</feature>
<evidence type="ECO:0000313" key="3">
    <source>
        <dbReference type="EMBL" id="KAL0264764.1"/>
    </source>
</evidence>
<feature type="region of interest" description="Disordered" evidence="2">
    <location>
        <begin position="138"/>
        <end position="228"/>
    </location>
</feature>
<protein>
    <submittedName>
        <fullName evidence="3">Multidrug resistance protein</fullName>
    </submittedName>
</protein>
<dbReference type="RefSeq" id="XP_066637504.1">
    <property type="nucleotide sequence ID" value="XM_066772225.1"/>
</dbReference>
<proteinExistence type="predicted"/>
<feature type="compositionally biased region" description="Polar residues" evidence="2">
    <location>
        <begin position="212"/>
        <end position="225"/>
    </location>
</feature>
<sequence>MGRGSLVSLHRQLLLRFDSVTQRSGVNTLGGEQLERLDDCSSRFRAWSEQIGVRNSALDVLEKHGSGYKNTIIRLFDGIYIRLRVVGNLMKEAETAGSDREDEARAAVVGIIKDMDSLEEQVADIQSFLERLSGHGSATDLQEPEQAYDSDDSQVRHVSNSTANTGTVSWTTTTDSTDHEPMAAPITPKARKTAKTPKTPQTQIISDKHTRSAPTSPGTASSVKTHNPEWEEEWDPEFVIAALSASESHASFTAPIDNENYADAKSNVNDNGIDDSLAATPAHRTDFSKSKSTSASSPPAAESTHLYHPANTTWMEDTSSNLKEGDSEEWTKAQTRLASKSTTSKSSPALRSDYERDYERFRKQVSSRMRLLEKLNRSLSRKIEELESGMAASEGDKRDVIEQYVKEKGGQEAWEKSIREAAVDAYKDSLRAEEYRELEYRKMLKHETRLIEKRAQREMSEIYQQSGLQVHEAALRHHDEVFQIQQRLTSELLSIERRIQEQIQAKLWKEHRAARQADGGNTKDESPSTVI</sequence>
<name>A0ABR3CV28_9PEZI</name>
<comment type="caution">
    <text evidence="3">The sequence shown here is derived from an EMBL/GenBank/DDBJ whole genome shotgun (WGS) entry which is preliminary data.</text>
</comment>